<dbReference type="InterPro" id="IPR002423">
    <property type="entry name" value="Cpn60/GroEL/TCP-1"/>
</dbReference>
<evidence type="ECO:0000313" key="11">
    <source>
        <dbReference type="WBParaSite" id="TCNE_0001620801-mRNA-1"/>
    </source>
</evidence>
<dbReference type="InterPro" id="IPR027413">
    <property type="entry name" value="GROEL-like_equatorial_sf"/>
</dbReference>
<dbReference type="GO" id="GO:0005832">
    <property type="term" value="C:chaperonin-containing T-complex"/>
    <property type="evidence" value="ECO:0007669"/>
    <property type="project" value="UniProtKB-ARBA"/>
</dbReference>
<protein>
    <recommendedName>
        <fullName evidence="7">T-complex protein 1 subunit epsilon</fullName>
    </recommendedName>
    <alternativeName>
        <fullName evidence="8">CCT-epsilon</fullName>
    </alternativeName>
</protein>
<dbReference type="InterPro" id="IPR017998">
    <property type="entry name" value="Chaperone_TCP-1"/>
</dbReference>
<dbReference type="Gene3D" id="3.30.260.10">
    <property type="entry name" value="TCP-1-like chaperonin intermediate domain"/>
    <property type="match status" value="1"/>
</dbReference>
<evidence type="ECO:0000256" key="9">
    <source>
        <dbReference type="RuleBase" id="RU004187"/>
    </source>
</evidence>
<dbReference type="AlphaFoldDB" id="A0A183V637"/>
<evidence type="ECO:0000313" key="10">
    <source>
        <dbReference type="Proteomes" id="UP000050794"/>
    </source>
</evidence>
<keyword evidence="6 9" id="KW-0143">Chaperone</keyword>
<dbReference type="Gene3D" id="3.50.7.10">
    <property type="entry name" value="GroEL"/>
    <property type="match status" value="1"/>
</dbReference>
<dbReference type="InterPro" id="IPR027409">
    <property type="entry name" value="GroEL-like_apical_dom_sf"/>
</dbReference>
<comment type="similarity">
    <text evidence="2 9">Belongs to the TCP-1 chaperonin family.</text>
</comment>
<dbReference type="Pfam" id="PF00118">
    <property type="entry name" value="Cpn60_TCP1"/>
    <property type="match status" value="1"/>
</dbReference>
<keyword evidence="5 9" id="KW-0067">ATP-binding</keyword>
<dbReference type="PANTHER" id="PTHR11353">
    <property type="entry name" value="CHAPERONIN"/>
    <property type="match status" value="1"/>
</dbReference>
<accession>A0A183V637</accession>
<evidence type="ECO:0000256" key="7">
    <source>
        <dbReference type="ARBA" id="ARBA00024086"/>
    </source>
</evidence>
<dbReference type="FunFam" id="3.50.7.10:FF:000003">
    <property type="entry name" value="T-complex protein 1 subunit epsilon"/>
    <property type="match status" value="1"/>
</dbReference>
<keyword evidence="4 9" id="KW-0547">Nucleotide-binding</keyword>
<organism evidence="10 11">
    <name type="scientific">Toxocara canis</name>
    <name type="common">Canine roundworm</name>
    <dbReference type="NCBI Taxonomy" id="6265"/>
    <lineage>
        <taxon>Eukaryota</taxon>
        <taxon>Metazoa</taxon>
        <taxon>Ecdysozoa</taxon>
        <taxon>Nematoda</taxon>
        <taxon>Chromadorea</taxon>
        <taxon>Rhabditida</taxon>
        <taxon>Spirurina</taxon>
        <taxon>Ascaridomorpha</taxon>
        <taxon>Ascaridoidea</taxon>
        <taxon>Toxocaridae</taxon>
        <taxon>Toxocara</taxon>
    </lineage>
</organism>
<dbReference type="WBParaSite" id="TCNE_0001620801-mRNA-1">
    <property type="protein sequence ID" value="TCNE_0001620801-mRNA-1"/>
    <property type="gene ID" value="TCNE_0001620801"/>
</dbReference>
<dbReference type="SUPFAM" id="SSF48592">
    <property type="entry name" value="GroEL equatorial domain-like"/>
    <property type="match status" value="1"/>
</dbReference>
<dbReference type="PRINTS" id="PR00304">
    <property type="entry name" value="TCOMPLEXTCP1"/>
</dbReference>
<evidence type="ECO:0000256" key="2">
    <source>
        <dbReference type="ARBA" id="ARBA00008020"/>
    </source>
</evidence>
<evidence type="ECO:0000256" key="6">
    <source>
        <dbReference type="ARBA" id="ARBA00023186"/>
    </source>
</evidence>
<evidence type="ECO:0000256" key="1">
    <source>
        <dbReference type="ARBA" id="ARBA00004496"/>
    </source>
</evidence>
<dbReference type="InterPro" id="IPR027410">
    <property type="entry name" value="TCP-1-like_intermed_sf"/>
</dbReference>
<reference evidence="11" key="1">
    <citation type="submission" date="2016-06" db="UniProtKB">
        <authorList>
            <consortium name="WormBaseParasite"/>
        </authorList>
    </citation>
    <scope>IDENTIFICATION</scope>
</reference>
<evidence type="ECO:0000256" key="5">
    <source>
        <dbReference type="ARBA" id="ARBA00022840"/>
    </source>
</evidence>
<evidence type="ECO:0000256" key="3">
    <source>
        <dbReference type="ARBA" id="ARBA00022490"/>
    </source>
</evidence>
<keyword evidence="10" id="KW-1185">Reference proteome</keyword>
<dbReference type="GO" id="GO:0140662">
    <property type="term" value="F:ATP-dependent protein folding chaperone"/>
    <property type="evidence" value="ECO:0007669"/>
    <property type="project" value="InterPro"/>
</dbReference>
<keyword evidence="3" id="KW-0963">Cytoplasm</keyword>
<evidence type="ECO:0000256" key="4">
    <source>
        <dbReference type="ARBA" id="ARBA00022741"/>
    </source>
</evidence>
<evidence type="ECO:0000256" key="8">
    <source>
        <dbReference type="ARBA" id="ARBA00033325"/>
    </source>
</evidence>
<dbReference type="Gene3D" id="1.10.560.10">
    <property type="entry name" value="GroEL-like equatorial domain"/>
    <property type="match status" value="1"/>
</dbReference>
<name>A0A183V637_TOXCA</name>
<dbReference type="Proteomes" id="UP000050794">
    <property type="component" value="Unassembled WGS sequence"/>
</dbReference>
<comment type="subcellular location">
    <subcellularLocation>
        <location evidence="1">Cytoplasm</location>
    </subcellularLocation>
</comment>
<dbReference type="SUPFAM" id="SSF52029">
    <property type="entry name" value="GroEL apical domain-like"/>
    <property type="match status" value="1"/>
</dbReference>
<dbReference type="GO" id="GO:0005524">
    <property type="term" value="F:ATP binding"/>
    <property type="evidence" value="ECO:0007669"/>
    <property type="project" value="UniProtKB-KW"/>
</dbReference>
<proteinExistence type="inferred from homology"/>
<sequence>LAGALLEQAEALLDKGIHPLKIADGFDLACKKALQTLDSISEVFPIENREMLIQSAITALGSKVVNRCERQLAEIAVDAVLSVADLEKKDVDFELIKVEAKVGGQLEDTCLVKGVVIDKTMSHPQMPKELKDVKIAILTCPFEPPKPKTKHKLDITSAEDFQKLRQYEKETFETMVKQVKDSGATLAICQWGFDDEANHLLHAHNLPAVRWVGGPEIELIAIATNARIVPRFAELTPQKLGTAGLVREMTFGTAKDRMLCIEQCPNHRAVTIFIRGGNKMIIDEAKRSINDALCVVRNLIKDNRVVYGGGAAEICCSLAVAKEADKIEGVEQYAFRAFADALECIPMALAENSGLSAIDAVTDLKAKQIQLQNPRLGVDCVFAGTNGIRVFTIIFFLS</sequence>
<dbReference type="SUPFAM" id="SSF54849">
    <property type="entry name" value="GroEL-intermediate domain like"/>
    <property type="match status" value="1"/>
</dbReference>